<organism evidence="1 2">
    <name type="scientific">Ruminiclostridium papyrosolvens C7</name>
    <dbReference type="NCBI Taxonomy" id="1330534"/>
    <lineage>
        <taxon>Bacteria</taxon>
        <taxon>Bacillati</taxon>
        <taxon>Bacillota</taxon>
        <taxon>Clostridia</taxon>
        <taxon>Eubacteriales</taxon>
        <taxon>Oscillospiraceae</taxon>
        <taxon>Ruminiclostridium</taxon>
    </lineage>
</organism>
<gene>
    <name evidence="1" type="ORF">L323_14505</name>
</gene>
<dbReference type="AlphaFoldDB" id="U4QZ85"/>
<proteinExistence type="predicted"/>
<comment type="caution">
    <text evidence="1">The sequence shown here is derived from an EMBL/GenBank/DDBJ whole genome shotgun (WGS) entry which is preliminary data.</text>
</comment>
<name>U4QZ85_9FIRM</name>
<dbReference type="Proteomes" id="UP000016860">
    <property type="component" value="Unassembled WGS sequence"/>
</dbReference>
<evidence type="ECO:0000313" key="1">
    <source>
        <dbReference type="EMBL" id="EPR10182.1"/>
    </source>
</evidence>
<reference evidence="1 2" key="1">
    <citation type="journal article" date="2013" name="Genome Announc.">
        <title>Draft Genome Sequence of the Cellulolytic Bacterium Clostridium papyrosolvens C7 (ATCC 700395).</title>
        <authorList>
            <person name="Zepeda V."/>
            <person name="Dassa B."/>
            <person name="Borovok I."/>
            <person name="Lamed R."/>
            <person name="Bayer E.A."/>
            <person name="Cate J.H."/>
        </authorList>
    </citation>
    <scope>NUCLEOTIDE SEQUENCE [LARGE SCALE GENOMIC DNA]</scope>
    <source>
        <strain evidence="1 2">C7</strain>
    </source>
</reference>
<evidence type="ECO:0000313" key="2">
    <source>
        <dbReference type="Proteomes" id="UP000016860"/>
    </source>
</evidence>
<protein>
    <submittedName>
        <fullName evidence="1">Uncharacterized protein</fullName>
    </submittedName>
</protein>
<dbReference type="EMBL" id="ATAY01000071">
    <property type="protein sequence ID" value="EPR10182.1"/>
    <property type="molecule type" value="Genomic_DNA"/>
</dbReference>
<sequence>MIKIIHLEIKSIPFIIRNGTIYINIDYPWSEEEKLLFVEF</sequence>
<accession>U4QZ85</accession>